<sequence>MSLVLLNLSFDLVLFSFKLNFLLHQLSITKMNTLNLKTLSYSGIIFTFTNCSEH</sequence>
<dbReference type="AlphaFoldDB" id="E6YI84"/>
<keyword evidence="2" id="KW-1185">Reference proteome</keyword>
<evidence type="ECO:0000313" key="1">
    <source>
        <dbReference type="EMBL" id="CBI76572.1"/>
    </source>
</evidence>
<accession>E6YI84</accession>
<dbReference type="KEGG" id="bcd:BARCL_0891"/>
<organism evidence="1 2">
    <name type="scientific">Bartonella clarridgeiae (strain CCUG 45776 / CIP 104772 / 73)</name>
    <dbReference type="NCBI Taxonomy" id="696125"/>
    <lineage>
        <taxon>Bacteria</taxon>
        <taxon>Pseudomonadati</taxon>
        <taxon>Pseudomonadota</taxon>
        <taxon>Alphaproteobacteria</taxon>
        <taxon>Hyphomicrobiales</taxon>
        <taxon>Bartonellaceae</taxon>
        <taxon>Bartonella</taxon>
    </lineage>
</organism>
<gene>
    <name evidence="1" type="ordered locus">BARCL_0891</name>
</gene>
<evidence type="ECO:0000313" key="2">
    <source>
        <dbReference type="Proteomes" id="UP000009101"/>
    </source>
</evidence>
<dbReference type="Proteomes" id="UP000009101">
    <property type="component" value="Chromosome"/>
</dbReference>
<dbReference type="HOGENOM" id="CLU_3040762_0_0_5"/>
<proteinExistence type="predicted"/>
<reference evidence="2" key="1">
    <citation type="submission" date="2009-11" db="EMBL/GenBank/DDBJ databases">
        <title>Genome sequencing of Bartonella species and comparative genomics.</title>
        <authorList>
            <person name="Engel P."/>
            <person name="Salzburger W."/>
            <person name="Marius L."/>
            <person name="Chao-Chin C."/>
            <person name="Soichi M."/>
            <person name="Christa L."/>
            <person name="Alexandra C."/>
            <person name="Aurelie L."/>
            <person name="Claudine M."/>
            <person name="Stephan S.C."/>
            <person name="Christoph D."/>
        </authorList>
    </citation>
    <scope>NUCLEOTIDE SEQUENCE [LARGE SCALE GENOMIC DNA]</scope>
    <source>
        <strain evidence="2">CIP 104772 / 73</strain>
    </source>
</reference>
<reference evidence="1 2" key="2">
    <citation type="journal article" date="2011" name="PLoS Genet.">
        <title>Parallel evolution of a type IV secretion system in radiating lineages of the host-restricted bacterial pathogen Bartonella.</title>
        <authorList>
            <person name="Engel P."/>
            <person name="Salzburger W."/>
            <person name="Liesch M."/>
            <person name="Chang C.C."/>
            <person name="Maruyama S."/>
            <person name="Lanz C."/>
            <person name="Calteau A."/>
            <person name="Lajus A."/>
            <person name="Medigue C."/>
            <person name="Schuster S.C."/>
            <person name="Dehio C."/>
        </authorList>
    </citation>
    <scope>NUCLEOTIDE SEQUENCE [LARGE SCALE GENOMIC DNA]</scope>
    <source>
        <strain evidence="2">CIP 104772 / 73</strain>
    </source>
</reference>
<dbReference type="EMBL" id="FN645454">
    <property type="protein sequence ID" value="CBI76572.1"/>
    <property type="molecule type" value="Genomic_DNA"/>
</dbReference>
<name>E6YI84_BARC7</name>
<protein>
    <submittedName>
        <fullName evidence="1">Uncharacterized protein</fullName>
    </submittedName>
</protein>